<dbReference type="GO" id="GO:0005634">
    <property type="term" value="C:nucleus"/>
    <property type="evidence" value="ECO:0007669"/>
    <property type="project" value="TreeGrafter"/>
</dbReference>
<sequence>MDKRVIRGIYLDEFKLGTTAKEADEKINAAFGQGCSTIRTAYRWYQKFRNGDESLEEHEGRGRHSDVDEDKLRDVVEEDPHKGTREIAKVLGVSHNTAARHLKEIGKTKKLESLQEVSVHSTRPPVLMAFGERLQFVHFWRFEVQSTFSMRDADNFCTIHGPRIYEWCIRIDRGDTFGFRSLENRGIELSVEPTIRAFNTRLPADSTCTFNLMVVDQNTNKVIDEPHGNRGYYVPQASDLGLMLQKMLRGNEYFDGDIQVAKEGIFLASEYFRDYLESAAHQTDANFGDVNKQAVLMATTLLWFICSHDCVMPSLHMVCLAYICNSHAIQYMRDYTDGSMVVSVAKADPEMAEKLNKRQGILRPTPHQRIMTTIRCGGKVRAVSRVEAAA</sequence>
<organism evidence="2">
    <name type="scientific">Heligmosomoides polygyrus</name>
    <name type="common">Parasitic roundworm</name>
    <dbReference type="NCBI Taxonomy" id="6339"/>
    <lineage>
        <taxon>Eukaryota</taxon>
        <taxon>Metazoa</taxon>
        <taxon>Ecdysozoa</taxon>
        <taxon>Nematoda</taxon>
        <taxon>Chromadorea</taxon>
        <taxon>Rhabditida</taxon>
        <taxon>Rhabditina</taxon>
        <taxon>Rhabditomorpha</taxon>
        <taxon>Strongyloidea</taxon>
        <taxon>Heligmosomidae</taxon>
        <taxon>Heligmosomoides</taxon>
    </lineage>
</organism>
<dbReference type="WBParaSite" id="HPBE_0001508901-mRNA-1">
    <property type="protein sequence ID" value="HPBE_0001508901-mRNA-1"/>
    <property type="gene ID" value="HPBE_0001508901"/>
</dbReference>
<dbReference type="Gene3D" id="1.10.10.1450">
    <property type="match status" value="1"/>
</dbReference>
<protein>
    <submittedName>
        <fullName evidence="4">HTH_48 domain-containing protein</fullName>
    </submittedName>
</protein>
<dbReference type="GO" id="GO:0042800">
    <property type="term" value="F:histone H3K4 methyltransferase activity"/>
    <property type="evidence" value="ECO:0007669"/>
    <property type="project" value="TreeGrafter"/>
</dbReference>
<gene>
    <name evidence="2" type="ORF">HPBE_LOCUS15090</name>
</gene>
<dbReference type="AlphaFoldDB" id="A0A3P7ZQ36"/>
<dbReference type="GO" id="GO:0015074">
    <property type="term" value="P:DNA integration"/>
    <property type="evidence" value="ECO:0007669"/>
    <property type="project" value="TreeGrafter"/>
</dbReference>
<dbReference type="GO" id="GO:0044774">
    <property type="term" value="P:mitotic DNA integrity checkpoint signaling"/>
    <property type="evidence" value="ECO:0007669"/>
    <property type="project" value="TreeGrafter"/>
</dbReference>
<feature type="domain" description="Mos1 transposase HTH" evidence="1">
    <location>
        <begin position="3"/>
        <end position="52"/>
    </location>
</feature>
<accession>A0A3P7ZQ36</accession>
<dbReference type="Gene3D" id="1.10.10.10">
    <property type="entry name" value="Winged helix-like DNA-binding domain superfamily/Winged helix DNA-binding domain"/>
    <property type="match status" value="1"/>
</dbReference>
<dbReference type="PANTHER" id="PTHR46060">
    <property type="entry name" value="MARINER MOS1 TRANSPOSASE-LIKE PROTEIN"/>
    <property type="match status" value="1"/>
</dbReference>
<dbReference type="Pfam" id="PF17906">
    <property type="entry name" value="HTH_48"/>
    <property type="match status" value="1"/>
</dbReference>
<dbReference type="GO" id="GO:0000729">
    <property type="term" value="P:DNA double-strand break processing"/>
    <property type="evidence" value="ECO:0007669"/>
    <property type="project" value="TreeGrafter"/>
</dbReference>
<evidence type="ECO:0000313" key="4">
    <source>
        <dbReference type="WBParaSite" id="HPBE_0001508901-mRNA-1"/>
    </source>
</evidence>
<evidence type="ECO:0000313" key="2">
    <source>
        <dbReference type="EMBL" id="VDP01731.1"/>
    </source>
</evidence>
<dbReference type="GO" id="GO:0003697">
    <property type="term" value="F:single-stranded DNA binding"/>
    <property type="evidence" value="ECO:0007669"/>
    <property type="project" value="TreeGrafter"/>
</dbReference>
<proteinExistence type="predicted"/>
<dbReference type="Proteomes" id="UP000050761">
    <property type="component" value="Unassembled WGS sequence"/>
</dbReference>
<dbReference type="GO" id="GO:0000014">
    <property type="term" value="F:single-stranded DNA endodeoxyribonuclease activity"/>
    <property type="evidence" value="ECO:0007669"/>
    <property type="project" value="TreeGrafter"/>
</dbReference>
<dbReference type="GO" id="GO:0035861">
    <property type="term" value="C:site of double-strand break"/>
    <property type="evidence" value="ECO:0007669"/>
    <property type="project" value="TreeGrafter"/>
</dbReference>
<dbReference type="EMBL" id="UZAH01028686">
    <property type="protein sequence ID" value="VDP01731.1"/>
    <property type="molecule type" value="Genomic_DNA"/>
</dbReference>
<dbReference type="GO" id="GO:0046975">
    <property type="term" value="F:histone H3K36 methyltransferase activity"/>
    <property type="evidence" value="ECO:0007669"/>
    <property type="project" value="TreeGrafter"/>
</dbReference>
<dbReference type="GO" id="GO:0003690">
    <property type="term" value="F:double-stranded DNA binding"/>
    <property type="evidence" value="ECO:0007669"/>
    <property type="project" value="TreeGrafter"/>
</dbReference>
<name>A0A3P7ZQ36_HELPZ</name>
<dbReference type="InterPro" id="IPR052709">
    <property type="entry name" value="Transposase-MT_Hybrid"/>
</dbReference>
<dbReference type="InterPro" id="IPR036388">
    <property type="entry name" value="WH-like_DNA-bd_sf"/>
</dbReference>
<dbReference type="PANTHER" id="PTHR46060:SF2">
    <property type="entry name" value="HISTONE-LYSINE N-METHYLTRANSFERASE SETMAR"/>
    <property type="match status" value="1"/>
</dbReference>
<reference evidence="4" key="2">
    <citation type="submission" date="2019-09" db="UniProtKB">
        <authorList>
            <consortium name="WormBaseParasite"/>
        </authorList>
    </citation>
    <scope>IDENTIFICATION</scope>
</reference>
<evidence type="ECO:0000259" key="1">
    <source>
        <dbReference type="Pfam" id="PF17906"/>
    </source>
</evidence>
<dbReference type="GO" id="GO:0006303">
    <property type="term" value="P:double-strand break repair via nonhomologous end joining"/>
    <property type="evidence" value="ECO:0007669"/>
    <property type="project" value="TreeGrafter"/>
</dbReference>
<dbReference type="GO" id="GO:0000793">
    <property type="term" value="C:condensed chromosome"/>
    <property type="evidence" value="ECO:0007669"/>
    <property type="project" value="TreeGrafter"/>
</dbReference>
<dbReference type="OrthoDB" id="5797725at2759"/>
<reference evidence="2 3" key="1">
    <citation type="submission" date="2018-11" db="EMBL/GenBank/DDBJ databases">
        <authorList>
            <consortium name="Pathogen Informatics"/>
        </authorList>
    </citation>
    <scope>NUCLEOTIDE SEQUENCE [LARGE SCALE GENOMIC DNA]</scope>
</reference>
<dbReference type="GO" id="GO:0044547">
    <property type="term" value="F:DNA topoisomerase binding"/>
    <property type="evidence" value="ECO:0007669"/>
    <property type="project" value="TreeGrafter"/>
</dbReference>
<dbReference type="GO" id="GO:0031297">
    <property type="term" value="P:replication fork processing"/>
    <property type="evidence" value="ECO:0007669"/>
    <property type="project" value="TreeGrafter"/>
</dbReference>
<evidence type="ECO:0000313" key="3">
    <source>
        <dbReference type="Proteomes" id="UP000050761"/>
    </source>
</evidence>
<dbReference type="InterPro" id="IPR041426">
    <property type="entry name" value="Mos1_HTH"/>
</dbReference>
<keyword evidence="3" id="KW-1185">Reference proteome</keyword>